<feature type="compositionally biased region" description="Basic and acidic residues" evidence="1">
    <location>
        <begin position="182"/>
        <end position="192"/>
    </location>
</feature>
<reference evidence="3" key="2">
    <citation type="submission" date="2023-05" db="EMBL/GenBank/DDBJ databases">
        <authorList>
            <consortium name="Lawrence Berkeley National Laboratory"/>
            <person name="Steindorff A."/>
            <person name="Hensen N."/>
            <person name="Bonometti L."/>
            <person name="Westerberg I."/>
            <person name="Brannstrom I.O."/>
            <person name="Guillou S."/>
            <person name="Cros-Aarteil S."/>
            <person name="Calhoun S."/>
            <person name="Haridas S."/>
            <person name="Kuo A."/>
            <person name="Mondo S."/>
            <person name="Pangilinan J."/>
            <person name="Riley R."/>
            <person name="Labutti K."/>
            <person name="Andreopoulos B."/>
            <person name="Lipzen A."/>
            <person name="Chen C."/>
            <person name="Yanf M."/>
            <person name="Daum C."/>
            <person name="Ng V."/>
            <person name="Clum A."/>
            <person name="Ohm R."/>
            <person name="Martin F."/>
            <person name="Silar P."/>
            <person name="Natvig D."/>
            <person name="Lalanne C."/>
            <person name="Gautier V."/>
            <person name="Ament-Velasquez S.L."/>
            <person name="Kruys A."/>
            <person name="Hutchinson M.I."/>
            <person name="Powell A.J."/>
            <person name="Barry K."/>
            <person name="Miller A.N."/>
            <person name="Grigoriev I.V."/>
            <person name="Debuchy R."/>
            <person name="Gladieux P."/>
            <person name="Thoren M.H."/>
            <person name="Johannesson H."/>
        </authorList>
    </citation>
    <scope>NUCLEOTIDE SEQUENCE</scope>
    <source>
        <strain evidence="3">CBS 359.72</strain>
    </source>
</reference>
<feature type="compositionally biased region" description="Acidic residues" evidence="1">
    <location>
        <begin position="422"/>
        <end position="431"/>
    </location>
</feature>
<protein>
    <recommendedName>
        <fullName evidence="2">DUF7924 domain-containing protein</fullName>
    </recommendedName>
</protein>
<evidence type="ECO:0000313" key="4">
    <source>
        <dbReference type="Proteomes" id="UP001303647"/>
    </source>
</evidence>
<comment type="caution">
    <text evidence="3">The sequence shown here is derived from an EMBL/GenBank/DDBJ whole genome shotgun (WGS) entry which is preliminary data.</text>
</comment>
<dbReference type="Proteomes" id="UP001303647">
    <property type="component" value="Unassembled WGS sequence"/>
</dbReference>
<proteinExistence type="predicted"/>
<dbReference type="AlphaFoldDB" id="A0AAN7CL14"/>
<feature type="compositionally biased region" description="Low complexity" evidence="1">
    <location>
        <begin position="484"/>
        <end position="496"/>
    </location>
</feature>
<dbReference type="Pfam" id="PF25545">
    <property type="entry name" value="DUF7924"/>
    <property type="match status" value="1"/>
</dbReference>
<sequence>MASAEHRKRARADDLSQEHRPNKKVKSRDRLHGPSNFPPEFWDNLSKVWLTRRALRELDRRNSPQPAPGPAAPAVSTTDLARFARHGGPDLRHLRGCPEPKSATHVMASRRSASSGQKSKSTKSTKPTTATSGRSSAYNKDFEQHLNDNNVYLHGRKSKPNNNPDLHHPRPSLSPSKFSDGAFERFRDDHDDLGSEGDVMRKLVPVIAGSAKIPNSGEVLFSNLASITDGATADVKPDFYDGARPGDIDAAVSNDLNSLIIPSSTNAVRRPAAPTFFLEAKAPWGGADIAKRQAGLDGALGARAIYALQNYGTEEPVFDGNAYTYSSTYVDGQLKLYTHHVTPPTAPGGRLEYHMTQVKAFAMTSDRDTFVQGATAFRNARDLAQGHRDSFIQEANARARQSVEAPPEAEITVAVAEQYEESTDEFVDCEDYPGSQAVGTKDYAASGDVDGESALPQYLCAEDEEPSQESTSLGAETTMSFATSFASSFSQSQTSSKRTRSPRSPPSNSQARKKHGSARRTRQSAKTDQKRYHVNEDGSCI</sequence>
<keyword evidence="4" id="KW-1185">Reference proteome</keyword>
<feature type="compositionally biased region" description="Basic residues" evidence="1">
    <location>
        <begin position="511"/>
        <end position="523"/>
    </location>
</feature>
<feature type="compositionally biased region" description="Basic and acidic residues" evidence="1">
    <location>
        <begin position="87"/>
        <end position="98"/>
    </location>
</feature>
<dbReference type="EMBL" id="MU857845">
    <property type="protein sequence ID" value="KAK4243237.1"/>
    <property type="molecule type" value="Genomic_DNA"/>
</dbReference>
<feature type="region of interest" description="Disordered" evidence="1">
    <location>
        <begin position="484"/>
        <end position="541"/>
    </location>
</feature>
<organism evidence="3 4">
    <name type="scientific">Corynascus novoguineensis</name>
    <dbReference type="NCBI Taxonomy" id="1126955"/>
    <lineage>
        <taxon>Eukaryota</taxon>
        <taxon>Fungi</taxon>
        <taxon>Dikarya</taxon>
        <taxon>Ascomycota</taxon>
        <taxon>Pezizomycotina</taxon>
        <taxon>Sordariomycetes</taxon>
        <taxon>Sordariomycetidae</taxon>
        <taxon>Sordariales</taxon>
        <taxon>Chaetomiaceae</taxon>
        <taxon>Corynascus</taxon>
    </lineage>
</organism>
<feature type="domain" description="DUF7924" evidence="2">
    <location>
        <begin position="236"/>
        <end position="386"/>
    </location>
</feature>
<gene>
    <name evidence="3" type="ORF">C7999DRAFT_44914</name>
</gene>
<name>A0AAN7CL14_9PEZI</name>
<evidence type="ECO:0000313" key="3">
    <source>
        <dbReference type="EMBL" id="KAK4243237.1"/>
    </source>
</evidence>
<feature type="region of interest" description="Disordered" evidence="1">
    <location>
        <begin position="87"/>
        <end position="139"/>
    </location>
</feature>
<accession>A0AAN7CL14</accession>
<feature type="region of interest" description="Disordered" evidence="1">
    <location>
        <begin position="152"/>
        <end position="192"/>
    </location>
</feature>
<feature type="region of interest" description="Disordered" evidence="1">
    <location>
        <begin position="422"/>
        <end position="449"/>
    </location>
</feature>
<feature type="compositionally biased region" description="Low complexity" evidence="1">
    <location>
        <begin position="109"/>
        <end position="133"/>
    </location>
</feature>
<feature type="compositionally biased region" description="Basic residues" evidence="1">
    <location>
        <begin position="1"/>
        <end position="10"/>
    </location>
</feature>
<dbReference type="InterPro" id="IPR057684">
    <property type="entry name" value="DUF7924"/>
</dbReference>
<feature type="compositionally biased region" description="Basic and acidic residues" evidence="1">
    <location>
        <begin position="11"/>
        <end position="20"/>
    </location>
</feature>
<evidence type="ECO:0000256" key="1">
    <source>
        <dbReference type="SAM" id="MobiDB-lite"/>
    </source>
</evidence>
<evidence type="ECO:0000259" key="2">
    <source>
        <dbReference type="Pfam" id="PF25545"/>
    </source>
</evidence>
<feature type="compositionally biased region" description="Basic and acidic residues" evidence="1">
    <location>
        <begin position="525"/>
        <end position="541"/>
    </location>
</feature>
<feature type="region of interest" description="Disordered" evidence="1">
    <location>
        <begin position="1"/>
        <end position="42"/>
    </location>
</feature>
<reference evidence="3" key="1">
    <citation type="journal article" date="2023" name="Mol. Phylogenet. Evol.">
        <title>Genome-scale phylogeny and comparative genomics of the fungal order Sordariales.</title>
        <authorList>
            <person name="Hensen N."/>
            <person name="Bonometti L."/>
            <person name="Westerberg I."/>
            <person name="Brannstrom I.O."/>
            <person name="Guillou S."/>
            <person name="Cros-Aarteil S."/>
            <person name="Calhoun S."/>
            <person name="Haridas S."/>
            <person name="Kuo A."/>
            <person name="Mondo S."/>
            <person name="Pangilinan J."/>
            <person name="Riley R."/>
            <person name="LaButti K."/>
            <person name="Andreopoulos B."/>
            <person name="Lipzen A."/>
            <person name="Chen C."/>
            <person name="Yan M."/>
            <person name="Daum C."/>
            <person name="Ng V."/>
            <person name="Clum A."/>
            <person name="Steindorff A."/>
            <person name="Ohm R.A."/>
            <person name="Martin F."/>
            <person name="Silar P."/>
            <person name="Natvig D.O."/>
            <person name="Lalanne C."/>
            <person name="Gautier V."/>
            <person name="Ament-Velasquez S.L."/>
            <person name="Kruys A."/>
            <person name="Hutchinson M.I."/>
            <person name="Powell A.J."/>
            <person name="Barry K."/>
            <person name="Miller A.N."/>
            <person name="Grigoriev I.V."/>
            <person name="Debuchy R."/>
            <person name="Gladieux P."/>
            <person name="Hiltunen Thoren M."/>
            <person name="Johannesson H."/>
        </authorList>
    </citation>
    <scope>NUCLEOTIDE SEQUENCE</scope>
    <source>
        <strain evidence="3">CBS 359.72</strain>
    </source>
</reference>